<feature type="transmembrane region" description="Helical" evidence="1">
    <location>
        <begin position="207"/>
        <end position="227"/>
    </location>
</feature>
<dbReference type="InterPro" id="IPR018750">
    <property type="entry name" value="DUF2306_membrane"/>
</dbReference>
<sequence>MPGSTAAKESTARRPHPRSRIGWTWVVLSSLLIAAYSLTSYAQGSLRTLAADDVGLAGAYADAPAAVQALFYAHVVSASLALALGGWQFSHRLRRRFPAAHRNAGRLYLGAVALGSVSSLGMLPFNSAGMVGFFGFGALAVLWAYSALRAYRAIRGGDVAHHRAWMIRNYALTYAGTTLRAWTNVLIMVQEPFAGAGADFGALFANAYNAAPFLCWLPNLVVAEWLIRRRGLPSYRLTPAAPVAAAA</sequence>
<comment type="caution">
    <text evidence="2">The sequence shown here is derived from an EMBL/GenBank/DDBJ whole genome shotgun (WGS) entry which is preliminary data.</text>
</comment>
<keyword evidence="1" id="KW-1133">Transmembrane helix</keyword>
<gene>
    <name evidence="2" type="ORF">FHS22_000205</name>
</gene>
<feature type="transmembrane region" description="Helical" evidence="1">
    <location>
        <begin position="169"/>
        <end position="187"/>
    </location>
</feature>
<dbReference type="Pfam" id="PF10067">
    <property type="entry name" value="DUF2306"/>
    <property type="match status" value="1"/>
</dbReference>
<dbReference type="EMBL" id="JACHJJ010000001">
    <property type="protein sequence ID" value="MBB5960967.1"/>
    <property type="molecule type" value="Genomic_DNA"/>
</dbReference>
<proteinExistence type="predicted"/>
<keyword evidence="1" id="KW-0472">Membrane</keyword>
<reference evidence="2 3" key="1">
    <citation type="submission" date="2020-08" db="EMBL/GenBank/DDBJ databases">
        <title>Genomic Encyclopedia of Type Strains, Phase III (KMG-III): the genomes of soil and plant-associated and newly described type strains.</title>
        <authorList>
            <person name="Whitman W."/>
        </authorList>
    </citation>
    <scope>NUCLEOTIDE SEQUENCE [LARGE SCALE GENOMIC DNA]</scope>
    <source>
        <strain evidence="2 3">CECT 3303</strain>
    </source>
</reference>
<protein>
    <submittedName>
        <fullName evidence="2">Putative membrane protein</fullName>
    </submittedName>
</protein>
<name>A0A841CYA4_PLAVE</name>
<feature type="transmembrane region" description="Helical" evidence="1">
    <location>
        <begin position="107"/>
        <end position="125"/>
    </location>
</feature>
<dbReference type="RefSeq" id="WP_184937462.1">
    <property type="nucleotide sequence ID" value="NZ_BAAAWZ010000001.1"/>
</dbReference>
<keyword evidence="1" id="KW-0812">Transmembrane</keyword>
<accession>A0A841CYA4</accession>
<feature type="transmembrane region" description="Helical" evidence="1">
    <location>
        <begin position="21"/>
        <end position="39"/>
    </location>
</feature>
<feature type="transmembrane region" description="Helical" evidence="1">
    <location>
        <begin position="131"/>
        <end position="148"/>
    </location>
</feature>
<evidence type="ECO:0000313" key="2">
    <source>
        <dbReference type="EMBL" id="MBB5960967.1"/>
    </source>
</evidence>
<dbReference type="AlphaFoldDB" id="A0A841CYA4"/>
<dbReference type="Proteomes" id="UP000562352">
    <property type="component" value="Unassembled WGS sequence"/>
</dbReference>
<evidence type="ECO:0000256" key="1">
    <source>
        <dbReference type="SAM" id="Phobius"/>
    </source>
</evidence>
<feature type="transmembrane region" description="Helical" evidence="1">
    <location>
        <begin position="69"/>
        <end position="87"/>
    </location>
</feature>
<organism evidence="2 3">
    <name type="scientific">Planomonospora venezuelensis</name>
    <dbReference type="NCBI Taxonomy" id="1999"/>
    <lineage>
        <taxon>Bacteria</taxon>
        <taxon>Bacillati</taxon>
        <taxon>Actinomycetota</taxon>
        <taxon>Actinomycetes</taxon>
        <taxon>Streptosporangiales</taxon>
        <taxon>Streptosporangiaceae</taxon>
        <taxon>Planomonospora</taxon>
    </lineage>
</organism>
<keyword evidence="3" id="KW-1185">Reference proteome</keyword>
<evidence type="ECO:0000313" key="3">
    <source>
        <dbReference type="Proteomes" id="UP000562352"/>
    </source>
</evidence>